<comment type="caution">
    <text evidence="2">The sequence shown here is derived from an EMBL/GenBank/DDBJ whole genome shotgun (WGS) entry which is preliminary data.</text>
</comment>
<reference evidence="2 3" key="1">
    <citation type="journal article" date="2024" name="G3 (Bethesda)">
        <title>Genome assembly of Hibiscus sabdariffa L. provides insights into metabolisms of medicinal natural products.</title>
        <authorList>
            <person name="Kim T."/>
        </authorList>
    </citation>
    <scope>NUCLEOTIDE SEQUENCE [LARGE SCALE GENOMIC DNA]</scope>
    <source>
        <strain evidence="2">TK-2024</strain>
        <tissue evidence="2">Old leaves</tissue>
    </source>
</reference>
<feature type="compositionally biased region" description="Basic and acidic residues" evidence="1">
    <location>
        <begin position="53"/>
        <end position="74"/>
    </location>
</feature>
<protein>
    <submittedName>
        <fullName evidence="2">Uncharacterized protein</fullName>
    </submittedName>
</protein>
<evidence type="ECO:0000313" key="3">
    <source>
        <dbReference type="Proteomes" id="UP001396334"/>
    </source>
</evidence>
<gene>
    <name evidence="2" type="ORF">V6N11_048139</name>
</gene>
<sequence>MGSLGLAYVGLNWAGNPRSMLPHKQTQGPTALLLSSSELGLPEPLAAQLNTRRGGDADPSEQQRKLQWQRRHEFNNTQST</sequence>
<dbReference type="Proteomes" id="UP001396334">
    <property type="component" value="Unassembled WGS sequence"/>
</dbReference>
<proteinExistence type="predicted"/>
<evidence type="ECO:0000313" key="2">
    <source>
        <dbReference type="EMBL" id="KAK8475536.1"/>
    </source>
</evidence>
<dbReference type="EMBL" id="JBBPBN010002506">
    <property type="protein sequence ID" value="KAK8475536.1"/>
    <property type="molecule type" value="Genomic_DNA"/>
</dbReference>
<organism evidence="2 3">
    <name type="scientific">Hibiscus sabdariffa</name>
    <name type="common">roselle</name>
    <dbReference type="NCBI Taxonomy" id="183260"/>
    <lineage>
        <taxon>Eukaryota</taxon>
        <taxon>Viridiplantae</taxon>
        <taxon>Streptophyta</taxon>
        <taxon>Embryophyta</taxon>
        <taxon>Tracheophyta</taxon>
        <taxon>Spermatophyta</taxon>
        <taxon>Magnoliopsida</taxon>
        <taxon>eudicotyledons</taxon>
        <taxon>Gunneridae</taxon>
        <taxon>Pentapetalae</taxon>
        <taxon>rosids</taxon>
        <taxon>malvids</taxon>
        <taxon>Malvales</taxon>
        <taxon>Malvaceae</taxon>
        <taxon>Malvoideae</taxon>
        <taxon>Hibiscus</taxon>
    </lineage>
</organism>
<keyword evidence="3" id="KW-1185">Reference proteome</keyword>
<feature type="region of interest" description="Disordered" evidence="1">
    <location>
        <begin position="49"/>
        <end position="80"/>
    </location>
</feature>
<name>A0ABR1Z7D9_9ROSI</name>
<accession>A0ABR1Z7D9</accession>
<evidence type="ECO:0000256" key="1">
    <source>
        <dbReference type="SAM" id="MobiDB-lite"/>
    </source>
</evidence>